<dbReference type="GO" id="GO:0016788">
    <property type="term" value="F:hydrolase activity, acting on ester bonds"/>
    <property type="evidence" value="ECO:0007669"/>
    <property type="project" value="UniProtKB-UniRule"/>
</dbReference>
<keyword evidence="3 5" id="KW-0540">Nuclease</keyword>
<evidence type="ECO:0000313" key="8">
    <source>
        <dbReference type="Proteomes" id="UP000478837"/>
    </source>
</evidence>
<dbReference type="RefSeq" id="WP_163112242.1">
    <property type="nucleotide sequence ID" value="NZ_JAAAWP010000008.1"/>
</dbReference>
<evidence type="ECO:0000313" key="7">
    <source>
        <dbReference type="EMBL" id="NDW22457.1"/>
    </source>
</evidence>
<feature type="domain" description="YqgF/RNase H-like" evidence="6">
    <location>
        <begin position="15"/>
        <end position="115"/>
    </location>
</feature>
<dbReference type="HAMAP" id="MF_00651">
    <property type="entry name" value="Nuclease_YqgF"/>
    <property type="match status" value="1"/>
</dbReference>
<comment type="function">
    <text evidence="5">Could be a nuclease involved in processing of the 5'-end of pre-16S rRNA.</text>
</comment>
<proteinExistence type="inferred from homology"/>
<evidence type="ECO:0000256" key="5">
    <source>
        <dbReference type="HAMAP-Rule" id="MF_00651"/>
    </source>
</evidence>
<comment type="caution">
    <text evidence="7">The sequence shown here is derived from an EMBL/GenBank/DDBJ whole genome shotgun (WGS) entry which is preliminary data.</text>
</comment>
<dbReference type="Pfam" id="PF03652">
    <property type="entry name" value="RuvX"/>
    <property type="match status" value="1"/>
</dbReference>
<dbReference type="EC" id="3.1.-.-" evidence="5"/>
<dbReference type="SMART" id="SM00732">
    <property type="entry name" value="YqgFc"/>
    <property type="match status" value="1"/>
</dbReference>
<dbReference type="InterPro" id="IPR012337">
    <property type="entry name" value="RNaseH-like_sf"/>
</dbReference>
<sequence length="151" mass="16686">MHKSQGNSQEHIGNRTVLAFDFGTKSIGVAVGQEITGTASPLSALKARDGIPDWSLIEKLYAEWLPHAVVVGLPLNMDGTEQEMTQRARKFANRLHGRFKVNVELCDERLTTTDAKAMLFELGGYKKLTKDKVDSVSACVIFTSWVENAFS</sequence>
<dbReference type="AlphaFoldDB" id="A0A6L9MWK6"/>
<dbReference type="GO" id="GO:0000967">
    <property type="term" value="P:rRNA 5'-end processing"/>
    <property type="evidence" value="ECO:0007669"/>
    <property type="project" value="UniProtKB-UniRule"/>
</dbReference>
<name>A0A6L9MWK6_9ALTE</name>
<keyword evidence="4 5" id="KW-0378">Hydrolase</keyword>
<dbReference type="Gene3D" id="3.30.420.140">
    <property type="entry name" value="YqgF/RNase H-like domain"/>
    <property type="match status" value="1"/>
</dbReference>
<keyword evidence="8" id="KW-1185">Reference proteome</keyword>
<comment type="similarity">
    <text evidence="5">Belongs to the YqgF HJR family.</text>
</comment>
<dbReference type="FunFam" id="3.30.420.140:FF:000002">
    <property type="entry name" value="Putative pre-16S rRNA nuclease"/>
    <property type="match status" value="1"/>
</dbReference>
<comment type="subcellular location">
    <subcellularLocation>
        <location evidence="5">Cytoplasm</location>
    </subcellularLocation>
</comment>
<keyword evidence="1 5" id="KW-0963">Cytoplasm</keyword>
<dbReference type="NCBIfam" id="TIGR00250">
    <property type="entry name" value="RNAse_H_YqgF"/>
    <property type="match status" value="1"/>
</dbReference>
<evidence type="ECO:0000256" key="2">
    <source>
        <dbReference type="ARBA" id="ARBA00022517"/>
    </source>
</evidence>
<evidence type="ECO:0000259" key="6">
    <source>
        <dbReference type="SMART" id="SM00732"/>
    </source>
</evidence>
<evidence type="ECO:0000256" key="1">
    <source>
        <dbReference type="ARBA" id="ARBA00022490"/>
    </source>
</evidence>
<dbReference type="PANTHER" id="PTHR33317">
    <property type="entry name" value="POLYNUCLEOTIDYL TRANSFERASE, RIBONUCLEASE H-LIKE SUPERFAMILY PROTEIN"/>
    <property type="match status" value="1"/>
</dbReference>
<evidence type="ECO:0000256" key="3">
    <source>
        <dbReference type="ARBA" id="ARBA00022722"/>
    </source>
</evidence>
<dbReference type="CDD" id="cd16964">
    <property type="entry name" value="YqgF"/>
    <property type="match status" value="1"/>
</dbReference>
<dbReference type="GO" id="GO:0005829">
    <property type="term" value="C:cytosol"/>
    <property type="evidence" value="ECO:0007669"/>
    <property type="project" value="TreeGrafter"/>
</dbReference>
<dbReference type="SUPFAM" id="SSF53098">
    <property type="entry name" value="Ribonuclease H-like"/>
    <property type="match status" value="1"/>
</dbReference>
<dbReference type="PANTHER" id="PTHR33317:SF4">
    <property type="entry name" value="POLYNUCLEOTIDYL TRANSFERASE, RIBONUCLEASE H-LIKE SUPERFAMILY PROTEIN"/>
    <property type="match status" value="1"/>
</dbReference>
<dbReference type="InterPro" id="IPR005227">
    <property type="entry name" value="YqgF"/>
</dbReference>
<dbReference type="GO" id="GO:0004518">
    <property type="term" value="F:nuclease activity"/>
    <property type="evidence" value="ECO:0007669"/>
    <property type="project" value="UniProtKB-KW"/>
</dbReference>
<accession>A0A6L9MWK6</accession>
<reference evidence="7 8" key="1">
    <citation type="submission" date="2020-01" db="EMBL/GenBank/DDBJ databases">
        <title>Genomes of bacteria type strains.</title>
        <authorList>
            <person name="Chen J."/>
            <person name="Zhu S."/>
            <person name="Yang J."/>
        </authorList>
    </citation>
    <scope>NUCLEOTIDE SEQUENCE [LARGE SCALE GENOMIC DNA]</scope>
    <source>
        <strain evidence="7 8">LMG 22958</strain>
    </source>
</reference>
<keyword evidence="2 5" id="KW-0690">Ribosome biogenesis</keyword>
<evidence type="ECO:0000256" key="4">
    <source>
        <dbReference type="ARBA" id="ARBA00022801"/>
    </source>
</evidence>
<dbReference type="InterPro" id="IPR037027">
    <property type="entry name" value="YqgF/RNaseH-like_dom_sf"/>
</dbReference>
<organism evidence="7 8">
    <name type="scientific">Alteromonas hispanica</name>
    <dbReference type="NCBI Taxonomy" id="315421"/>
    <lineage>
        <taxon>Bacteria</taxon>
        <taxon>Pseudomonadati</taxon>
        <taxon>Pseudomonadota</taxon>
        <taxon>Gammaproteobacteria</taxon>
        <taxon>Alteromonadales</taxon>
        <taxon>Alteromonadaceae</taxon>
        <taxon>Alteromonas/Salinimonas group</taxon>
        <taxon>Alteromonas</taxon>
    </lineage>
</organism>
<dbReference type="Proteomes" id="UP000478837">
    <property type="component" value="Unassembled WGS sequence"/>
</dbReference>
<gene>
    <name evidence="7" type="primary">ruvX</name>
    <name evidence="7" type="ORF">GTW09_13065</name>
</gene>
<dbReference type="EMBL" id="JAAAWP010000008">
    <property type="protein sequence ID" value="NDW22457.1"/>
    <property type="molecule type" value="Genomic_DNA"/>
</dbReference>
<protein>
    <recommendedName>
        <fullName evidence="5">Putative pre-16S rRNA nuclease</fullName>
        <ecNumber evidence="5">3.1.-.-</ecNumber>
    </recommendedName>
</protein>
<dbReference type="InterPro" id="IPR006641">
    <property type="entry name" value="YqgF/RNaseH-like_dom"/>
</dbReference>